<dbReference type="Pfam" id="PF15916">
    <property type="entry name" value="DUF4743"/>
    <property type="match status" value="1"/>
</dbReference>
<dbReference type="PROSITE" id="PS51462">
    <property type="entry name" value="NUDIX"/>
    <property type="match status" value="1"/>
</dbReference>
<protein>
    <recommendedName>
        <fullName evidence="1">Nudix hydrolase domain-containing protein</fullName>
    </recommendedName>
</protein>
<evidence type="ECO:0000313" key="2">
    <source>
        <dbReference type="EMBL" id="CAE0548619.1"/>
    </source>
</evidence>
<dbReference type="GO" id="GO:0044715">
    <property type="term" value="F:8-oxo-dGDP phosphatase activity"/>
    <property type="evidence" value="ECO:0007669"/>
    <property type="project" value="TreeGrafter"/>
</dbReference>
<dbReference type="PANTHER" id="PTHR13622">
    <property type="entry name" value="THIAMIN PYROPHOSPHOKINASE"/>
    <property type="match status" value="1"/>
</dbReference>
<evidence type="ECO:0000259" key="1">
    <source>
        <dbReference type="PROSITE" id="PS51462"/>
    </source>
</evidence>
<dbReference type="CDD" id="cd03676">
    <property type="entry name" value="NUDIX_Tnr3_like"/>
    <property type="match status" value="1"/>
</dbReference>
<sequence>MLTLALAAPPISACARALLDVVRANNNAATAAASARAFVVDGTTVGRVLPKSAAALGRYAIFDVSEEAVTLRGDAGATLEERSKAVTEVICDLRAEGSVPMLDGWRDEAFAVRTSFFAPPSLVVERAAAGLFGAPAYGVFVNCYTEGADGRPASMWLARRAKSKPTWPGLLDCLAAGGMAAGEMPLGAIRKEAAEEAGVPPRLAGAIQPAGGVCYTGFDETGWALKRDVLYTFDLRCGDDFVPRAVDGEVEEFSLTPMDEVARLVERQAGERLFKPNVAVVIADFLLRRGFVSPDDDGYLELLAELRNAELR</sequence>
<dbReference type="AlphaFoldDB" id="A0A6S9TT45"/>
<dbReference type="EMBL" id="HBIR01022212">
    <property type="protein sequence ID" value="CAE0548619.1"/>
    <property type="molecule type" value="Transcribed_RNA"/>
</dbReference>
<dbReference type="EMBL" id="HBIR01022213">
    <property type="protein sequence ID" value="CAE0548621.1"/>
    <property type="molecule type" value="Transcribed_RNA"/>
</dbReference>
<evidence type="ECO:0000313" key="3">
    <source>
        <dbReference type="EMBL" id="CAE0548621.1"/>
    </source>
</evidence>
<dbReference type="InterPro" id="IPR000086">
    <property type="entry name" value="NUDIX_hydrolase_dom"/>
</dbReference>
<dbReference type="PANTHER" id="PTHR13622:SF8">
    <property type="entry name" value="THIAMIN PYROPHOSPHOKINASE 1"/>
    <property type="match status" value="1"/>
</dbReference>
<dbReference type="SUPFAM" id="SSF55811">
    <property type="entry name" value="Nudix"/>
    <property type="match status" value="1"/>
</dbReference>
<accession>A0A6S9TT45</accession>
<proteinExistence type="predicted"/>
<dbReference type="InterPro" id="IPR015797">
    <property type="entry name" value="NUDIX_hydrolase-like_dom_sf"/>
</dbReference>
<dbReference type="InterPro" id="IPR031804">
    <property type="entry name" value="DUF4743"/>
</dbReference>
<dbReference type="Gene3D" id="3.90.79.10">
    <property type="entry name" value="Nucleoside Triphosphate Pyrophosphohydrolase"/>
    <property type="match status" value="1"/>
</dbReference>
<name>A0A6S9TT45_EMIHU</name>
<dbReference type="Pfam" id="PF00293">
    <property type="entry name" value="NUDIX"/>
    <property type="match status" value="1"/>
</dbReference>
<gene>
    <name evidence="2" type="ORF">EHUX00137_LOCUS16952</name>
    <name evidence="3" type="ORF">EHUX00137_LOCUS16953</name>
</gene>
<reference evidence="3" key="1">
    <citation type="submission" date="2021-01" db="EMBL/GenBank/DDBJ databases">
        <authorList>
            <person name="Corre E."/>
            <person name="Pelletier E."/>
            <person name="Niang G."/>
            <person name="Scheremetjew M."/>
            <person name="Finn R."/>
            <person name="Kale V."/>
            <person name="Holt S."/>
            <person name="Cochrane G."/>
            <person name="Meng A."/>
            <person name="Brown T."/>
            <person name="Cohen L."/>
        </authorList>
    </citation>
    <scope>NUCLEOTIDE SEQUENCE</scope>
    <source>
        <strain evidence="3">379</strain>
    </source>
</reference>
<organism evidence="3">
    <name type="scientific">Emiliania huxleyi</name>
    <name type="common">Coccolithophore</name>
    <name type="synonym">Pontosphaera huxleyi</name>
    <dbReference type="NCBI Taxonomy" id="2903"/>
    <lineage>
        <taxon>Eukaryota</taxon>
        <taxon>Haptista</taxon>
        <taxon>Haptophyta</taxon>
        <taxon>Prymnesiophyceae</taxon>
        <taxon>Isochrysidales</taxon>
        <taxon>Noelaerhabdaceae</taxon>
        <taxon>Emiliania</taxon>
    </lineage>
</organism>
<feature type="domain" description="Nudix hydrolase" evidence="1">
    <location>
        <begin position="132"/>
        <end position="280"/>
    </location>
</feature>